<organism evidence="2 3">
    <name type="scientific">Vibrio sinensis</name>
    <dbReference type="NCBI Taxonomy" id="2302434"/>
    <lineage>
        <taxon>Bacteria</taxon>
        <taxon>Pseudomonadati</taxon>
        <taxon>Pseudomonadota</taxon>
        <taxon>Gammaproteobacteria</taxon>
        <taxon>Vibrionales</taxon>
        <taxon>Vibrionaceae</taxon>
        <taxon>Vibrio</taxon>
    </lineage>
</organism>
<dbReference type="EMBL" id="QVMU01000001">
    <property type="protein sequence ID" value="RJX75756.1"/>
    <property type="molecule type" value="Genomic_DNA"/>
</dbReference>
<gene>
    <name evidence="2" type="ORF">DZ860_03540</name>
</gene>
<keyword evidence="1" id="KW-0812">Transmembrane</keyword>
<evidence type="ECO:0000256" key="1">
    <source>
        <dbReference type="SAM" id="Phobius"/>
    </source>
</evidence>
<proteinExistence type="predicted"/>
<reference evidence="2 3" key="1">
    <citation type="submission" date="2018-08" db="EMBL/GenBank/DDBJ databases">
        <title>Vibrio isolated from the Eastern China Marginal Seas.</title>
        <authorList>
            <person name="Li Y."/>
        </authorList>
    </citation>
    <scope>NUCLEOTIDE SEQUENCE [LARGE SCALE GENOMIC DNA]</scope>
    <source>
        <strain evidence="2 3">BEI233</strain>
    </source>
</reference>
<evidence type="ECO:0000313" key="3">
    <source>
        <dbReference type="Proteomes" id="UP000273252"/>
    </source>
</evidence>
<keyword evidence="3" id="KW-1185">Reference proteome</keyword>
<dbReference type="OrthoDB" id="5906577at2"/>
<accession>A0A3A6QZ13</accession>
<dbReference type="AlphaFoldDB" id="A0A3A6QZ13"/>
<dbReference type="Proteomes" id="UP000273252">
    <property type="component" value="Unassembled WGS sequence"/>
</dbReference>
<comment type="caution">
    <text evidence="2">The sequence shown here is derived from an EMBL/GenBank/DDBJ whole genome shotgun (WGS) entry which is preliminary data.</text>
</comment>
<protein>
    <submittedName>
        <fullName evidence="2">Uncharacterized protein</fullName>
    </submittedName>
</protein>
<keyword evidence="1" id="KW-0472">Membrane</keyword>
<name>A0A3A6QZ13_9VIBR</name>
<dbReference type="RefSeq" id="WP_120029506.1">
    <property type="nucleotide sequence ID" value="NZ_QVMU01000001.1"/>
</dbReference>
<feature type="transmembrane region" description="Helical" evidence="1">
    <location>
        <begin position="6"/>
        <end position="25"/>
    </location>
</feature>
<sequence>MDKPIIFLSALVLMGILLLGLLFVTPKEQTQLSAKIIETTLTQSLDGQRRFVTVSLKQNGQYENIVISVPNHIDCSNSQQATLGLKKDLFNRSNYQFISCP</sequence>
<evidence type="ECO:0000313" key="2">
    <source>
        <dbReference type="EMBL" id="RJX75756.1"/>
    </source>
</evidence>
<keyword evidence="1" id="KW-1133">Transmembrane helix</keyword>